<dbReference type="AlphaFoldDB" id="A0A2R4MEA4"/>
<proteinExistence type="predicted"/>
<evidence type="ECO:0000313" key="2">
    <source>
        <dbReference type="Proteomes" id="UP000258927"/>
    </source>
</evidence>
<sequence>MGEMAQYYREWDASVKHRKEERLSDAQAIEWPCRWQKHTEYHWSTVLNVHRLDYWPSTGKWIWCAKKFHGDAQSLARFIKKRTADKAKEKDNG</sequence>
<dbReference type="Proteomes" id="UP000258927">
    <property type="component" value="Chromosome"/>
</dbReference>
<protein>
    <submittedName>
        <fullName evidence="1">Uncharacterized protein</fullName>
    </submittedName>
</protein>
<dbReference type="EMBL" id="CP021330">
    <property type="protein sequence ID" value="AVX04199.1"/>
    <property type="molecule type" value="Genomic_DNA"/>
</dbReference>
<name>A0A2R4MEA4_9HYPH</name>
<dbReference type="KEGG" id="mmyr:MXMO3_01673"/>
<gene>
    <name evidence="1" type="ORF">MXMO3_01673</name>
</gene>
<dbReference type="RefSeq" id="WP_162889182.1">
    <property type="nucleotide sequence ID" value="NZ_CP021330.1"/>
</dbReference>
<keyword evidence="2" id="KW-1185">Reference proteome</keyword>
<evidence type="ECO:0000313" key="1">
    <source>
        <dbReference type="EMBL" id="AVX04199.1"/>
    </source>
</evidence>
<accession>A0A2R4MEA4</accession>
<organism evidence="1 2">
    <name type="scientific">Maritalea myrionectae</name>
    <dbReference type="NCBI Taxonomy" id="454601"/>
    <lineage>
        <taxon>Bacteria</taxon>
        <taxon>Pseudomonadati</taxon>
        <taxon>Pseudomonadota</taxon>
        <taxon>Alphaproteobacteria</taxon>
        <taxon>Hyphomicrobiales</taxon>
        <taxon>Devosiaceae</taxon>
        <taxon>Maritalea</taxon>
    </lineage>
</organism>
<reference evidence="1 2" key="1">
    <citation type="submission" date="2017-05" db="EMBL/GenBank/DDBJ databases">
        <title>Genome Analysis of Maritalea myrionectae HL2708#5.</title>
        <authorList>
            <consortium name="Cotde Inc.-PKNU"/>
            <person name="Jang D."/>
            <person name="Oh H.-M."/>
        </authorList>
    </citation>
    <scope>NUCLEOTIDE SEQUENCE [LARGE SCALE GENOMIC DNA]</scope>
    <source>
        <strain evidence="1 2">HL2708#5</strain>
    </source>
</reference>